<name>A0A0A9E5V0_ARUDO</name>
<accession>A0A0A9E5V0</accession>
<evidence type="ECO:0000313" key="1">
    <source>
        <dbReference type="EMBL" id="JAD96099.1"/>
    </source>
</evidence>
<dbReference type="AlphaFoldDB" id="A0A0A9E5V0"/>
<proteinExistence type="predicted"/>
<sequence length="16" mass="1946">MVCYPLNSKWKVDLLH</sequence>
<organism evidence="1">
    <name type="scientific">Arundo donax</name>
    <name type="common">Giant reed</name>
    <name type="synonym">Donax arundinaceus</name>
    <dbReference type="NCBI Taxonomy" id="35708"/>
    <lineage>
        <taxon>Eukaryota</taxon>
        <taxon>Viridiplantae</taxon>
        <taxon>Streptophyta</taxon>
        <taxon>Embryophyta</taxon>
        <taxon>Tracheophyta</taxon>
        <taxon>Spermatophyta</taxon>
        <taxon>Magnoliopsida</taxon>
        <taxon>Liliopsida</taxon>
        <taxon>Poales</taxon>
        <taxon>Poaceae</taxon>
        <taxon>PACMAD clade</taxon>
        <taxon>Arundinoideae</taxon>
        <taxon>Arundineae</taxon>
        <taxon>Arundo</taxon>
    </lineage>
</organism>
<reference evidence="1" key="1">
    <citation type="submission" date="2014-09" db="EMBL/GenBank/DDBJ databases">
        <authorList>
            <person name="Magalhaes I.L.F."/>
            <person name="Oliveira U."/>
            <person name="Santos F.R."/>
            <person name="Vidigal T.H.D.A."/>
            <person name="Brescovit A.D."/>
            <person name="Santos A.J."/>
        </authorList>
    </citation>
    <scope>NUCLEOTIDE SEQUENCE</scope>
    <source>
        <tissue evidence="1">Shoot tissue taken approximately 20 cm above the soil surface</tissue>
    </source>
</reference>
<reference evidence="1" key="2">
    <citation type="journal article" date="2015" name="Data Brief">
        <title>Shoot transcriptome of the giant reed, Arundo donax.</title>
        <authorList>
            <person name="Barrero R.A."/>
            <person name="Guerrero F.D."/>
            <person name="Moolhuijzen P."/>
            <person name="Goolsby J.A."/>
            <person name="Tidwell J."/>
            <person name="Bellgard S.E."/>
            <person name="Bellgard M.I."/>
        </authorList>
    </citation>
    <scope>NUCLEOTIDE SEQUENCE</scope>
    <source>
        <tissue evidence="1">Shoot tissue taken approximately 20 cm above the soil surface</tissue>
    </source>
</reference>
<protein>
    <submittedName>
        <fullName evidence="1">Uncharacterized protein</fullName>
    </submittedName>
</protein>
<dbReference type="EMBL" id="GBRH01201796">
    <property type="protein sequence ID" value="JAD96099.1"/>
    <property type="molecule type" value="Transcribed_RNA"/>
</dbReference>